<evidence type="ECO:0000313" key="3">
    <source>
        <dbReference type="Proteomes" id="UP000271098"/>
    </source>
</evidence>
<protein>
    <submittedName>
        <fullName evidence="2">Uncharacterized protein</fullName>
    </submittedName>
</protein>
<reference evidence="2 3" key="1">
    <citation type="submission" date="2018-11" db="EMBL/GenBank/DDBJ databases">
        <authorList>
            <consortium name="Pathogen Informatics"/>
        </authorList>
    </citation>
    <scope>NUCLEOTIDE SEQUENCE [LARGE SCALE GENOMIC DNA]</scope>
</reference>
<evidence type="ECO:0000256" key="1">
    <source>
        <dbReference type="SAM" id="MobiDB-lite"/>
    </source>
</evidence>
<dbReference type="EMBL" id="UYRT01087634">
    <property type="protein sequence ID" value="VDN32784.1"/>
    <property type="molecule type" value="Genomic_DNA"/>
</dbReference>
<evidence type="ECO:0000313" key="2">
    <source>
        <dbReference type="EMBL" id="VDN32784.1"/>
    </source>
</evidence>
<name>A0A3P7MSU5_9BILA</name>
<accession>A0A3P7MSU5</accession>
<feature type="region of interest" description="Disordered" evidence="1">
    <location>
        <begin position="1"/>
        <end position="22"/>
    </location>
</feature>
<sequence length="43" mass="5010">MTVLITAPQRQRQTPENTPAPRKFIEVPEDMSFNVVLRWSIVL</sequence>
<keyword evidence="3" id="KW-1185">Reference proteome</keyword>
<dbReference type="AlphaFoldDB" id="A0A3P7MSU5"/>
<feature type="compositionally biased region" description="Polar residues" evidence="1">
    <location>
        <begin position="8"/>
        <end position="17"/>
    </location>
</feature>
<proteinExistence type="predicted"/>
<gene>
    <name evidence="2" type="ORF">GPUH_LOCUS18949</name>
</gene>
<organism evidence="2 3">
    <name type="scientific">Gongylonema pulchrum</name>
    <dbReference type="NCBI Taxonomy" id="637853"/>
    <lineage>
        <taxon>Eukaryota</taxon>
        <taxon>Metazoa</taxon>
        <taxon>Ecdysozoa</taxon>
        <taxon>Nematoda</taxon>
        <taxon>Chromadorea</taxon>
        <taxon>Rhabditida</taxon>
        <taxon>Spirurina</taxon>
        <taxon>Spiruromorpha</taxon>
        <taxon>Spiruroidea</taxon>
        <taxon>Gongylonematidae</taxon>
        <taxon>Gongylonema</taxon>
    </lineage>
</organism>
<dbReference type="Proteomes" id="UP000271098">
    <property type="component" value="Unassembled WGS sequence"/>
</dbReference>